<dbReference type="InterPro" id="IPR043171">
    <property type="entry name" value="Ap4A_phos1/2-like"/>
</dbReference>
<evidence type="ECO:0000259" key="1">
    <source>
        <dbReference type="Pfam" id="PF09830"/>
    </source>
</evidence>
<gene>
    <name evidence="3" type="ORF">PISL3812_03968</name>
</gene>
<dbReference type="Proteomes" id="UP000054383">
    <property type="component" value="Unassembled WGS sequence"/>
</dbReference>
<dbReference type="EMBL" id="CVMT01000003">
    <property type="protein sequence ID" value="CRG86955.1"/>
    <property type="molecule type" value="Genomic_DNA"/>
</dbReference>
<dbReference type="SUPFAM" id="SSF54197">
    <property type="entry name" value="HIT-like"/>
    <property type="match status" value="1"/>
</dbReference>
<dbReference type="OrthoDB" id="10267950at2759"/>
<dbReference type="InterPro" id="IPR019200">
    <property type="entry name" value="ATP_adenylylTrfase_C"/>
</dbReference>
<reference evidence="3 4" key="1">
    <citation type="submission" date="2015-04" db="EMBL/GenBank/DDBJ databases">
        <authorList>
            <person name="Syromyatnikov M.Y."/>
            <person name="Popov V.N."/>
        </authorList>
    </citation>
    <scope>NUCLEOTIDE SEQUENCE [LARGE SCALE GENOMIC DNA]</scope>
    <source>
        <strain evidence="3">WF-38-12</strain>
    </source>
</reference>
<keyword evidence="4" id="KW-1185">Reference proteome</keyword>
<protein>
    <submittedName>
        <fullName evidence="3">Phosphorylase, putative</fullName>
    </submittedName>
</protein>
<dbReference type="GO" id="GO:0009117">
    <property type="term" value="P:nucleotide metabolic process"/>
    <property type="evidence" value="ECO:0007669"/>
    <property type="project" value="InterPro"/>
</dbReference>
<dbReference type="Pfam" id="PF09830">
    <property type="entry name" value="ATP_transf"/>
    <property type="match status" value="1"/>
</dbReference>
<dbReference type="AlphaFoldDB" id="A0A0U1LUQ5"/>
<dbReference type="GO" id="GO:0005524">
    <property type="term" value="F:ATP binding"/>
    <property type="evidence" value="ECO:0007669"/>
    <property type="project" value="InterPro"/>
</dbReference>
<feature type="domain" description="Ap4A phosphorylase 1/2 N-terminal" evidence="2">
    <location>
        <begin position="14"/>
        <end position="135"/>
    </location>
</feature>
<dbReference type="STRING" id="28573.A0A0U1LUQ5"/>
<name>A0A0U1LUQ5_TALIS</name>
<dbReference type="InterPro" id="IPR036265">
    <property type="entry name" value="HIT-like_sf"/>
</dbReference>
<evidence type="ECO:0000313" key="3">
    <source>
        <dbReference type="EMBL" id="CRG86955.1"/>
    </source>
</evidence>
<proteinExistence type="predicted"/>
<dbReference type="InterPro" id="IPR009163">
    <property type="entry name" value="Ap4A_phos1/2"/>
</dbReference>
<dbReference type="PANTHER" id="PTHR38420:SF1">
    <property type="entry name" value="PUTATIVE (AFU_ORTHOLOGUE AFUA_5G14690)-RELATED"/>
    <property type="match status" value="1"/>
</dbReference>
<evidence type="ECO:0000313" key="4">
    <source>
        <dbReference type="Proteomes" id="UP000054383"/>
    </source>
</evidence>
<evidence type="ECO:0000259" key="2">
    <source>
        <dbReference type="Pfam" id="PF19327"/>
    </source>
</evidence>
<dbReference type="OMA" id="GSDMFCP"/>
<feature type="domain" description="ATP adenylyltransferase C-terminal" evidence="1">
    <location>
        <begin position="148"/>
        <end position="249"/>
    </location>
</feature>
<dbReference type="Gene3D" id="3.30.428.70">
    <property type="match status" value="1"/>
</dbReference>
<dbReference type="PANTHER" id="PTHR38420">
    <property type="entry name" value="AP-4-A PHOSPHORYLASE II"/>
    <property type="match status" value="1"/>
</dbReference>
<accession>A0A0U1LUQ5</accession>
<dbReference type="GO" id="GO:0003877">
    <property type="term" value="F:ATP:ADP adenylyltransferase activity"/>
    <property type="evidence" value="ECO:0007669"/>
    <property type="project" value="InterPro"/>
</dbReference>
<sequence>MQDEGFHCEFRINHGLQAKPQMGEPLQQSVQTNTFGPGSDLALVNPDLILANINNTHLLVANLYCVYRPQLLLLTKNTYRRQHEPLDADDLGAAQAVLVSTKHPYYAMFNCSAMAGASREHKHMHILPLEDESSDPTEMPPLETRIEKLPFQSFRSPVEGDDPDQLVRVYNKLLVNTREALGLTPGVICPHNVILTQEWIMLIPRQSNNFHGITSNSAGMIGSIWLQNETQLEKWTEFGPRKVLSHLGIAKY</sequence>
<dbReference type="InterPro" id="IPR045759">
    <property type="entry name" value="Ap4A_phos1/2_N"/>
</dbReference>
<dbReference type="Pfam" id="PF19327">
    <property type="entry name" value="Ap4A_phos_N"/>
    <property type="match status" value="1"/>
</dbReference>
<organism evidence="3 4">
    <name type="scientific">Talaromyces islandicus</name>
    <name type="common">Penicillium islandicum</name>
    <dbReference type="NCBI Taxonomy" id="28573"/>
    <lineage>
        <taxon>Eukaryota</taxon>
        <taxon>Fungi</taxon>
        <taxon>Dikarya</taxon>
        <taxon>Ascomycota</taxon>
        <taxon>Pezizomycotina</taxon>
        <taxon>Eurotiomycetes</taxon>
        <taxon>Eurotiomycetidae</taxon>
        <taxon>Eurotiales</taxon>
        <taxon>Trichocomaceae</taxon>
        <taxon>Talaromyces</taxon>
        <taxon>Talaromyces sect. Islandici</taxon>
    </lineage>
</organism>